<dbReference type="GO" id="GO:0051301">
    <property type="term" value="P:cell division"/>
    <property type="evidence" value="ECO:0007669"/>
    <property type="project" value="UniProtKB-KW"/>
</dbReference>
<feature type="region of interest" description="Disordered" evidence="11">
    <location>
        <begin position="555"/>
        <end position="588"/>
    </location>
</feature>
<keyword evidence="8" id="KW-0498">Mitosis</keyword>
<evidence type="ECO:0000256" key="11">
    <source>
        <dbReference type="SAM" id="MobiDB-lite"/>
    </source>
</evidence>
<reference evidence="13" key="1">
    <citation type="journal article" date="2018" name="Nat. Microbiol.">
        <title>Leveraging single-cell genomics to expand the fungal tree of life.</title>
        <authorList>
            <person name="Ahrendt S.R."/>
            <person name="Quandt C.A."/>
            <person name="Ciobanu D."/>
            <person name="Clum A."/>
            <person name="Salamov A."/>
            <person name="Andreopoulos B."/>
            <person name="Cheng J.F."/>
            <person name="Woyke T."/>
            <person name="Pelin A."/>
            <person name="Henrissat B."/>
            <person name="Reynolds N.K."/>
            <person name="Benny G.L."/>
            <person name="Smith M.E."/>
            <person name="James T.Y."/>
            <person name="Grigoriev I.V."/>
        </authorList>
    </citation>
    <scope>NUCLEOTIDE SEQUENCE [LARGE SCALE GENOMIC DNA]</scope>
    <source>
        <strain evidence="13">Benny S71-1</strain>
    </source>
</reference>
<keyword evidence="7" id="KW-0132">Cell division</keyword>
<dbReference type="OrthoDB" id="362021at2759"/>
<dbReference type="GO" id="GO:0000796">
    <property type="term" value="C:condensin complex"/>
    <property type="evidence" value="ECO:0007669"/>
    <property type="project" value="InterPro"/>
</dbReference>
<feature type="compositionally biased region" description="Acidic residues" evidence="11">
    <location>
        <begin position="70"/>
        <end position="81"/>
    </location>
</feature>
<dbReference type="PANTHER" id="PTHR13108">
    <property type="entry name" value="CONDENSIN COMPLEX SUBUNIT 2"/>
    <property type="match status" value="1"/>
</dbReference>
<evidence type="ECO:0000256" key="1">
    <source>
        <dbReference type="ARBA" id="ARBA00004286"/>
    </source>
</evidence>
<proteinExistence type="inferred from homology"/>
<evidence type="ECO:0000256" key="10">
    <source>
        <dbReference type="ARBA" id="ARBA00023306"/>
    </source>
</evidence>
<dbReference type="Proteomes" id="UP000278143">
    <property type="component" value="Unassembled WGS sequence"/>
</dbReference>
<dbReference type="GO" id="GO:0003682">
    <property type="term" value="F:chromatin binding"/>
    <property type="evidence" value="ECO:0007669"/>
    <property type="project" value="TreeGrafter"/>
</dbReference>
<evidence type="ECO:0000256" key="2">
    <source>
        <dbReference type="ARBA" id="ARBA00004496"/>
    </source>
</evidence>
<evidence type="ECO:0000256" key="3">
    <source>
        <dbReference type="ARBA" id="ARBA00009471"/>
    </source>
</evidence>
<keyword evidence="10" id="KW-0131">Cell cycle</keyword>
<gene>
    <name evidence="12" type="ORF">SYNPS1DRAFT_28563</name>
</gene>
<dbReference type="AlphaFoldDB" id="A0A4P9YZU4"/>
<accession>A0A4P9YZU4</accession>
<name>A0A4P9YZU4_9FUNG</name>
<sequence>SSRSENTLVKDFSAITLKKFDLEFAVDPLFKKTSADFDEGGARGLLLNHLSTHDGLKIIFDASDVAADTKEEEEEGEEEGNNENGEAHEDANKEADSEGVGEPMEVTKEEEVDAMDEDTTEAEGVVVKKEEEAEAGMSENALASPSSGPEAVATTETEPAKPIADTECSLHVGKLRDKFAVGIQNIWQREICPSLRTFEFSSEGLDLPLLQADLTERDPLAENTMVEDDNELDDHFFDADMDNMGFGEEMAMAMGGGDDDDDDDDDDEDGDGERRGRTSSDTDAGSSEQMGIIPNFSEADFLASMSNNGNDLFSYFDSAINKNWAGPQHWKLLRPAKRAGKATPTANTPKKEKEQLEVDFVHGGAVDLDALFMPATASINLPKTHDRAEEQNLLPNDLQFSARRLLSLFSKPALMFLGQGRRRYIDPDMERAGADVDTIIRDTKFTEVAADDMPHVQDAELDAMGDPIFNTVPGFNDVGDDDDDDVIGGGFDAGFEDEIDDDMPIIFEAEDTEYGRALVNAARTAKPVYINYAKTAKRVDVKRLKDNIWRRLTRKSSDAAETQPESDVIDEPASTSSKSTDHSQAQGEQRFTEIMGGLKDVYARETMKDISVSFCFICLLHLANEKNLKITGNEALSDLTVMQDSVHSQQ</sequence>
<evidence type="ECO:0000256" key="4">
    <source>
        <dbReference type="ARBA" id="ARBA00016065"/>
    </source>
</evidence>
<evidence type="ECO:0000256" key="7">
    <source>
        <dbReference type="ARBA" id="ARBA00022618"/>
    </source>
</evidence>
<feature type="compositionally biased region" description="Basic and acidic residues" evidence="11">
    <location>
        <begin position="85"/>
        <end position="96"/>
    </location>
</feature>
<evidence type="ECO:0000256" key="8">
    <source>
        <dbReference type="ARBA" id="ARBA00022776"/>
    </source>
</evidence>
<dbReference type="PANTHER" id="PTHR13108:SF9">
    <property type="entry name" value="CONDENSIN COMPLEX SUBUNIT 2"/>
    <property type="match status" value="1"/>
</dbReference>
<evidence type="ECO:0000256" key="5">
    <source>
        <dbReference type="ARBA" id="ARBA00022454"/>
    </source>
</evidence>
<dbReference type="EMBL" id="KZ989645">
    <property type="protein sequence ID" value="RKP25713.1"/>
    <property type="molecule type" value="Genomic_DNA"/>
</dbReference>
<keyword evidence="9" id="KW-0226">DNA condensation</keyword>
<feature type="compositionally biased region" description="Acidic residues" evidence="11">
    <location>
        <begin position="257"/>
        <end position="271"/>
    </location>
</feature>
<feature type="compositionally biased region" description="Polar residues" evidence="11">
    <location>
        <begin position="573"/>
        <end position="588"/>
    </location>
</feature>
<evidence type="ECO:0000256" key="9">
    <source>
        <dbReference type="ARBA" id="ARBA00023067"/>
    </source>
</evidence>
<feature type="compositionally biased region" description="Acidic residues" evidence="11">
    <location>
        <begin position="108"/>
        <end position="121"/>
    </location>
</feature>
<evidence type="ECO:0000256" key="6">
    <source>
        <dbReference type="ARBA" id="ARBA00022490"/>
    </source>
</evidence>
<dbReference type="InterPro" id="IPR022816">
    <property type="entry name" value="Condensin_barren_su2"/>
</dbReference>
<feature type="region of interest" description="Disordered" evidence="11">
    <location>
        <begin position="249"/>
        <end position="290"/>
    </location>
</feature>
<organism evidence="12 13">
    <name type="scientific">Syncephalis pseudoplumigaleata</name>
    <dbReference type="NCBI Taxonomy" id="1712513"/>
    <lineage>
        <taxon>Eukaryota</taxon>
        <taxon>Fungi</taxon>
        <taxon>Fungi incertae sedis</taxon>
        <taxon>Zoopagomycota</taxon>
        <taxon>Zoopagomycotina</taxon>
        <taxon>Zoopagomycetes</taxon>
        <taxon>Zoopagales</taxon>
        <taxon>Piptocephalidaceae</taxon>
        <taxon>Syncephalis</taxon>
    </lineage>
</organism>
<feature type="region of interest" description="Disordered" evidence="11">
    <location>
        <begin position="64"/>
        <end position="164"/>
    </location>
</feature>
<dbReference type="PIRSF" id="PIRSF017126">
    <property type="entry name" value="Condensin_H"/>
    <property type="match status" value="1"/>
</dbReference>
<dbReference type="GO" id="GO:0007076">
    <property type="term" value="P:mitotic chromosome condensation"/>
    <property type="evidence" value="ECO:0007669"/>
    <property type="project" value="InterPro"/>
</dbReference>
<keyword evidence="13" id="KW-1185">Reference proteome</keyword>
<feature type="non-terminal residue" evidence="12">
    <location>
        <position position="1"/>
    </location>
</feature>
<evidence type="ECO:0000313" key="13">
    <source>
        <dbReference type="Proteomes" id="UP000278143"/>
    </source>
</evidence>
<comment type="similarity">
    <text evidence="3">Belongs to the CND2 (condensin subunit 2) family.</text>
</comment>
<keyword evidence="6" id="KW-0963">Cytoplasm</keyword>
<protein>
    <recommendedName>
        <fullName evidence="4">Condensin complex subunit 2</fullName>
    </recommendedName>
</protein>
<comment type="subcellular location">
    <subcellularLocation>
        <location evidence="1">Chromosome</location>
    </subcellularLocation>
    <subcellularLocation>
        <location evidence="2">Cytoplasm</location>
    </subcellularLocation>
</comment>
<dbReference type="Pfam" id="PF05786">
    <property type="entry name" value="Cnd2"/>
    <property type="match status" value="1"/>
</dbReference>
<keyword evidence="5" id="KW-0158">Chromosome</keyword>
<dbReference type="GO" id="GO:0005737">
    <property type="term" value="C:cytoplasm"/>
    <property type="evidence" value="ECO:0007669"/>
    <property type="project" value="UniProtKB-SubCell"/>
</dbReference>
<evidence type="ECO:0000313" key="12">
    <source>
        <dbReference type="EMBL" id="RKP25713.1"/>
    </source>
</evidence>